<name>A0A1X7K994_9BACL</name>
<keyword evidence="3" id="KW-1185">Reference proteome</keyword>
<dbReference type="Proteomes" id="UP000193834">
    <property type="component" value="Unassembled WGS sequence"/>
</dbReference>
<sequence length="134" mass="15012">MTKSLASGIAILFMAFVLVYVVVTPDIDLLNMKKDWGTKKMYVRVTEPGQQLLAQERKGTKDSRYHYYLVAYDAAGNARPISFSTPKSLKTNAVLLVLVKGAKDRNGNHLIGRYDVVELDKVPVRIREKLELAG</sequence>
<feature type="transmembrane region" description="Helical" evidence="1">
    <location>
        <begin position="6"/>
        <end position="23"/>
    </location>
</feature>
<dbReference type="InterPro" id="IPR036166">
    <property type="entry name" value="YxeA-like_sf"/>
</dbReference>
<keyword evidence="1" id="KW-1133">Transmembrane helix</keyword>
<dbReference type="RefSeq" id="WP_085494371.1">
    <property type="nucleotide sequence ID" value="NZ_FXAZ01000002.1"/>
</dbReference>
<dbReference type="OrthoDB" id="8719215at2"/>
<dbReference type="InterPro" id="IPR006542">
    <property type="entry name" value="DUF1093"/>
</dbReference>
<dbReference type="Pfam" id="PF06486">
    <property type="entry name" value="DUF1093"/>
    <property type="match status" value="1"/>
</dbReference>
<accession>A0A1X7K994</accession>
<evidence type="ECO:0000313" key="3">
    <source>
        <dbReference type="Proteomes" id="UP000193834"/>
    </source>
</evidence>
<keyword evidence="1" id="KW-0812">Transmembrane</keyword>
<evidence type="ECO:0000313" key="2">
    <source>
        <dbReference type="EMBL" id="SMG37003.1"/>
    </source>
</evidence>
<dbReference type="EMBL" id="FXAZ01000002">
    <property type="protein sequence ID" value="SMG37003.1"/>
    <property type="molecule type" value="Genomic_DNA"/>
</dbReference>
<organism evidence="2 3">
    <name type="scientific">Paenibacillus aquistagni</name>
    <dbReference type="NCBI Taxonomy" id="1852522"/>
    <lineage>
        <taxon>Bacteria</taxon>
        <taxon>Bacillati</taxon>
        <taxon>Bacillota</taxon>
        <taxon>Bacilli</taxon>
        <taxon>Bacillales</taxon>
        <taxon>Paenibacillaceae</taxon>
        <taxon>Paenibacillus</taxon>
    </lineage>
</organism>
<dbReference type="SUPFAM" id="SSF159121">
    <property type="entry name" value="BC4932-like"/>
    <property type="match status" value="1"/>
</dbReference>
<gene>
    <name evidence="2" type="ORF">SAMN06295960_2176</name>
</gene>
<evidence type="ECO:0000256" key="1">
    <source>
        <dbReference type="SAM" id="Phobius"/>
    </source>
</evidence>
<dbReference type="PANTHER" id="PTHR36433:SF2">
    <property type="entry name" value="YXEA FAMILY PROTEIN"/>
    <property type="match status" value="1"/>
</dbReference>
<keyword evidence="1" id="KW-0472">Membrane</keyword>
<dbReference type="Gene3D" id="2.40.50.480">
    <property type="match status" value="1"/>
</dbReference>
<proteinExistence type="predicted"/>
<dbReference type="PANTHER" id="PTHR36433">
    <property type="entry name" value="HYPOTHETICAL CYTOSOLIC PROTEIN"/>
    <property type="match status" value="1"/>
</dbReference>
<reference evidence="2 3" key="1">
    <citation type="submission" date="2017-04" db="EMBL/GenBank/DDBJ databases">
        <authorList>
            <person name="Afonso C.L."/>
            <person name="Miller P.J."/>
            <person name="Scott M.A."/>
            <person name="Spackman E."/>
            <person name="Goraichik I."/>
            <person name="Dimitrov K.M."/>
            <person name="Suarez D.L."/>
            <person name="Swayne D.E."/>
        </authorList>
    </citation>
    <scope>NUCLEOTIDE SEQUENCE [LARGE SCALE GENOMIC DNA]</scope>
    <source>
        <strain evidence="2 3">11</strain>
    </source>
</reference>
<protein>
    <submittedName>
        <fullName evidence="2">Uncharacterized protein YxeA</fullName>
    </submittedName>
</protein>
<dbReference type="AlphaFoldDB" id="A0A1X7K994"/>